<dbReference type="EMBL" id="FMWL01000017">
    <property type="protein sequence ID" value="SCZ81219.1"/>
    <property type="molecule type" value="Genomic_DNA"/>
</dbReference>
<dbReference type="Proteomes" id="UP000199208">
    <property type="component" value="Unassembled WGS sequence"/>
</dbReference>
<accession>A0A1G5S6M8</accession>
<dbReference type="InterPro" id="IPR014578">
    <property type="entry name" value="Pesterase_CT488"/>
</dbReference>
<dbReference type="PANTHER" id="PTHR31302">
    <property type="entry name" value="TRANSMEMBRANE PROTEIN WITH METALLOPHOSPHOESTERASE DOMAIN-RELATED"/>
    <property type="match status" value="1"/>
</dbReference>
<sequence>MSRGDFVALYAIGDTHLSLSVEKPMDVFGGAWTDYVEKIKTNWTSTVKPEDVIILAGDISWAMRLEEADEDFAFLDRLPGQKIVLKGNHDYWWASLKKMQARWPNFKFLYNNYQVYSESAICGTRGWLCPGSSGFTAKDDVVYQRELLRLENSLKQAKLDGYRKLIGVMHYAPTNEKLEPSGFTELFERYGVEKVVFGHLHTEFGFKAGLSGCLNGVEYQLVSADYRKFVPLCLESE</sequence>
<dbReference type="GO" id="GO:0016787">
    <property type="term" value="F:hydrolase activity"/>
    <property type="evidence" value="ECO:0007669"/>
    <property type="project" value="InterPro"/>
</dbReference>
<gene>
    <name evidence="2" type="ORF">SAMN03080599_02665</name>
</gene>
<evidence type="ECO:0000313" key="2">
    <source>
        <dbReference type="EMBL" id="SCZ81219.1"/>
    </source>
</evidence>
<keyword evidence="3" id="KW-1185">Reference proteome</keyword>
<dbReference type="SUPFAM" id="SSF56300">
    <property type="entry name" value="Metallo-dependent phosphatases"/>
    <property type="match status" value="1"/>
</dbReference>
<evidence type="ECO:0000259" key="1">
    <source>
        <dbReference type="Pfam" id="PF00149"/>
    </source>
</evidence>
<dbReference type="Gene3D" id="3.60.21.10">
    <property type="match status" value="1"/>
</dbReference>
<dbReference type="Pfam" id="PF00149">
    <property type="entry name" value="Metallophos"/>
    <property type="match status" value="1"/>
</dbReference>
<dbReference type="InterPro" id="IPR051158">
    <property type="entry name" value="Metallophosphoesterase_sf"/>
</dbReference>
<dbReference type="PANTHER" id="PTHR31302:SF22">
    <property type="entry name" value="PHOSPHOESTERASE"/>
    <property type="match status" value="1"/>
</dbReference>
<name>A0A1G5S6M8_9FIRM</name>
<feature type="domain" description="Calcineurin-like phosphoesterase" evidence="1">
    <location>
        <begin position="10"/>
        <end position="202"/>
    </location>
</feature>
<dbReference type="STRING" id="1120920.SAMN03080599_02665"/>
<dbReference type="InterPro" id="IPR029052">
    <property type="entry name" value="Metallo-depent_PP-like"/>
</dbReference>
<protein>
    <recommendedName>
        <fullName evidence="1">Calcineurin-like phosphoesterase domain-containing protein</fullName>
    </recommendedName>
</protein>
<reference evidence="2 3" key="1">
    <citation type="submission" date="2016-10" db="EMBL/GenBank/DDBJ databases">
        <authorList>
            <person name="de Groot N.N."/>
        </authorList>
    </citation>
    <scope>NUCLEOTIDE SEQUENCE [LARGE SCALE GENOMIC DNA]</scope>
    <source>
        <strain evidence="2 3">DSM 2784</strain>
    </source>
</reference>
<dbReference type="InterPro" id="IPR004843">
    <property type="entry name" value="Calcineurin-like_PHP"/>
</dbReference>
<evidence type="ECO:0000313" key="3">
    <source>
        <dbReference type="Proteomes" id="UP000199208"/>
    </source>
</evidence>
<dbReference type="PIRSF" id="PIRSF033094">
    <property type="entry name" value="Pesterase_CT488"/>
    <property type="match status" value="1"/>
</dbReference>
<dbReference type="AlphaFoldDB" id="A0A1G5S6M8"/>
<organism evidence="2 3">
    <name type="scientific">Acidaminobacter hydrogenoformans DSM 2784</name>
    <dbReference type="NCBI Taxonomy" id="1120920"/>
    <lineage>
        <taxon>Bacteria</taxon>
        <taxon>Bacillati</taxon>
        <taxon>Bacillota</taxon>
        <taxon>Clostridia</taxon>
        <taxon>Peptostreptococcales</taxon>
        <taxon>Acidaminobacteraceae</taxon>
        <taxon>Acidaminobacter</taxon>
    </lineage>
</organism>
<proteinExistence type="predicted"/>